<feature type="repeat" description="WD" evidence="5">
    <location>
        <begin position="30"/>
        <end position="59"/>
    </location>
</feature>
<evidence type="ECO:0000256" key="5">
    <source>
        <dbReference type="PROSITE-ProRule" id="PRU00221"/>
    </source>
</evidence>
<dbReference type="EMBL" id="KV429033">
    <property type="protein sequence ID" value="KZT74538.1"/>
    <property type="molecule type" value="Genomic_DNA"/>
</dbReference>
<dbReference type="PROSITE" id="PS00678">
    <property type="entry name" value="WD_REPEATS_1"/>
    <property type="match status" value="1"/>
</dbReference>
<keyword evidence="4" id="KW-0539">Nucleus</keyword>
<dbReference type="InterPro" id="IPR036322">
    <property type="entry name" value="WD40_repeat_dom_sf"/>
</dbReference>
<evidence type="ECO:0000256" key="1">
    <source>
        <dbReference type="ARBA" id="ARBA00004123"/>
    </source>
</evidence>
<gene>
    <name evidence="6" type="ORF">DAEQUDRAFT_753948</name>
</gene>
<feature type="repeat" description="WD" evidence="5">
    <location>
        <begin position="82"/>
        <end position="111"/>
    </location>
</feature>
<dbReference type="SMART" id="SM00320">
    <property type="entry name" value="WD40"/>
    <property type="match status" value="7"/>
</dbReference>
<evidence type="ECO:0000313" key="6">
    <source>
        <dbReference type="EMBL" id="KZT74538.1"/>
    </source>
</evidence>
<dbReference type="Pfam" id="PF00400">
    <property type="entry name" value="WD40"/>
    <property type="match status" value="2"/>
</dbReference>
<dbReference type="Gene3D" id="2.130.10.10">
    <property type="entry name" value="YVTN repeat-like/Quinoprotein amine dehydrogenase"/>
    <property type="match status" value="2"/>
</dbReference>
<evidence type="ECO:0000256" key="2">
    <source>
        <dbReference type="ARBA" id="ARBA00022574"/>
    </source>
</evidence>
<comment type="subcellular location">
    <subcellularLocation>
        <location evidence="1">Nucleus</location>
    </subcellularLocation>
</comment>
<name>A0A165U865_9APHY</name>
<dbReference type="PANTHER" id="PTHR44040">
    <property type="entry name" value="RETINOBLASTOMA-BINDING PROTEIN 5"/>
    <property type="match status" value="1"/>
</dbReference>
<dbReference type="Proteomes" id="UP000076727">
    <property type="component" value="Unassembled WGS sequence"/>
</dbReference>
<keyword evidence="7" id="KW-1185">Reference proteome</keyword>
<reference evidence="6 7" key="1">
    <citation type="journal article" date="2016" name="Mol. Biol. Evol.">
        <title>Comparative Genomics of Early-Diverging Mushroom-Forming Fungi Provides Insights into the Origins of Lignocellulose Decay Capabilities.</title>
        <authorList>
            <person name="Nagy L.G."/>
            <person name="Riley R."/>
            <person name="Tritt A."/>
            <person name="Adam C."/>
            <person name="Daum C."/>
            <person name="Floudas D."/>
            <person name="Sun H."/>
            <person name="Yadav J.S."/>
            <person name="Pangilinan J."/>
            <person name="Larsson K.H."/>
            <person name="Matsuura K."/>
            <person name="Barry K."/>
            <person name="Labutti K."/>
            <person name="Kuo R."/>
            <person name="Ohm R.A."/>
            <person name="Bhattacharya S.S."/>
            <person name="Shirouzu T."/>
            <person name="Yoshinaga Y."/>
            <person name="Martin F.M."/>
            <person name="Grigoriev I.V."/>
            <person name="Hibbett D.S."/>
        </authorList>
    </citation>
    <scope>NUCLEOTIDE SEQUENCE [LARGE SCALE GENOMIC DNA]</scope>
    <source>
        <strain evidence="6 7">L-15889</strain>
    </source>
</reference>
<keyword evidence="3" id="KW-0677">Repeat</keyword>
<accession>A0A165U865</accession>
<sequence>MNGVLSDPFTISYPTAVQTSLNSGASFAKFDPSGNYVAGGRPDGSAVVWDLDTRAPIRWLEGHVKAVTSVECVAASSCFGFWSRNSRYVLTSSKDWNVIIWDLASDTDPVRRRATVRFDAPVVCASFHPRNSQIVLVLLSPGDAYLVDLRKQCRSRVELCEIQEESDDEGQGRARSAMTVVRFDPTGRYIFAGTSVGSVLVFNTRTKTMVARHKISGAGIIRGLDFAKGGRRLVTNSSDRTLRQFNLPVYTASTVEGEYIEQELEPTYRFNDPINKNAWHAMAYSPDGEWLAGGAADNASHKIYIWDLANEGQFATALDGGPEPLLHVHWHPKKPSIVSTTNVGNILVWHCPTPERWGAFAGGFEEVDENVEYEEREDEFDIEDESEIALRKQKAEDEEIDVECLIEDPSSKLAVHAQRIADDDEDIVWAAEEPDDDLPGWRMKVMIDDDLDAV</sequence>
<protein>
    <submittedName>
        <fullName evidence="6">WD40 repeat-like protein</fullName>
    </submittedName>
</protein>
<proteinExistence type="predicted"/>
<dbReference type="InterPro" id="IPR037850">
    <property type="entry name" value="RBBP5/Swd1"/>
</dbReference>
<evidence type="ECO:0000256" key="4">
    <source>
        <dbReference type="ARBA" id="ARBA00023242"/>
    </source>
</evidence>
<dbReference type="PANTHER" id="PTHR44040:SF1">
    <property type="entry name" value="RETINOBLASTOMA-BINDING PROTEIN 5"/>
    <property type="match status" value="1"/>
</dbReference>
<dbReference type="InterPro" id="IPR001680">
    <property type="entry name" value="WD40_rpt"/>
</dbReference>
<dbReference type="InterPro" id="IPR015943">
    <property type="entry name" value="WD40/YVTN_repeat-like_dom_sf"/>
</dbReference>
<organism evidence="6 7">
    <name type="scientific">Daedalea quercina L-15889</name>
    <dbReference type="NCBI Taxonomy" id="1314783"/>
    <lineage>
        <taxon>Eukaryota</taxon>
        <taxon>Fungi</taxon>
        <taxon>Dikarya</taxon>
        <taxon>Basidiomycota</taxon>
        <taxon>Agaricomycotina</taxon>
        <taxon>Agaricomycetes</taxon>
        <taxon>Polyporales</taxon>
        <taxon>Fomitopsis</taxon>
    </lineage>
</organism>
<dbReference type="STRING" id="1314783.A0A165U865"/>
<dbReference type="AlphaFoldDB" id="A0A165U865"/>
<dbReference type="GO" id="GO:0048188">
    <property type="term" value="C:Set1C/COMPASS complex"/>
    <property type="evidence" value="ECO:0007669"/>
    <property type="project" value="InterPro"/>
</dbReference>
<dbReference type="SUPFAM" id="SSF50978">
    <property type="entry name" value="WD40 repeat-like"/>
    <property type="match status" value="1"/>
</dbReference>
<dbReference type="PROSITE" id="PS50082">
    <property type="entry name" value="WD_REPEATS_2"/>
    <property type="match status" value="2"/>
</dbReference>
<dbReference type="OrthoDB" id="196858at2759"/>
<evidence type="ECO:0000313" key="7">
    <source>
        <dbReference type="Proteomes" id="UP000076727"/>
    </source>
</evidence>
<evidence type="ECO:0000256" key="3">
    <source>
        <dbReference type="ARBA" id="ARBA00022737"/>
    </source>
</evidence>
<keyword evidence="2 5" id="KW-0853">WD repeat</keyword>
<dbReference type="InterPro" id="IPR019775">
    <property type="entry name" value="WD40_repeat_CS"/>
</dbReference>